<protein>
    <submittedName>
        <fullName evidence="1">Uncharacterized protein</fullName>
    </submittedName>
</protein>
<dbReference type="Proteomes" id="UP000054893">
    <property type="component" value="Unassembled WGS sequence"/>
</dbReference>
<dbReference type="AlphaFoldDB" id="A0A158FPR9"/>
<accession>A0A158FPR9</accession>
<name>A0A158FPR9_CABSO</name>
<evidence type="ECO:0000313" key="1">
    <source>
        <dbReference type="EMBL" id="SAL21854.1"/>
    </source>
</evidence>
<sequence>MTHYFSINEALREHCANSDDALFHDPLLALSPGFATLAILIKQACIASFPWGIAHGFTKDAHRDKTA</sequence>
<organism evidence="1 2">
    <name type="scientific">Caballeronia sordidicola</name>
    <name type="common">Burkholderia sordidicola</name>
    <dbReference type="NCBI Taxonomy" id="196367"/>
    <lineage>
        <taxon>Bacteria</taxon>
        <taxon>Pseudomonadati</taxon>
        <taxon>Pseudomonadota</taxon>
        <taxon>Betaproteobacteria</taxon>
        <taxon>Burkholderiales</taxon>
        <taxon>Burkholderiaceae</taxon>
        <taxon>Caballeronia</taxon>
    </lineage>
</organism>
<reference evidence="1 2" key="1">
    <citation type="submission" date="2016-01" db="EMBL/GenBank/DDBJ databases">
        <authorList>
            <person name="Oliw E.H."/>
        </authorList>
    </citation>
    <scope>NUCLEOTIDE SEQUENCE [LARGE SCALE GENOMIC DNA]</scope>
    <source>
        <strain evidence="1">LMG 22029</strain>
    </source>
</reference>
<gene>
    <name evidence="1" type="ORF">AWB64_01631</name>
</gene>
<evidence type="ECO:0000313" key="2">
    <source>
        <dbReference type="Proteomes" id="UP000054893"/>
    </source>
</evidence>
<dbReference type="RefSeq" id="WP_167353908.1">
    <property type="nucleotide sequence ID" value="NZ_FCOC02000003.1"/>
</dbReference>
<dbReference type="EMBL" id="FCOC02000003">
    <property type="protein sequence ID" value="SAL21854.1"/>
    <property type="molecule type" value="Genomic_DNA"/>
</dbReference>
<proteinExistence type="predicted"/>